<sequence length="210" mass="23500">MIIALDGPDGAGKSTQLARLADWAGELGVSFRTVTKWQLFDETVMPEARFLRGSRQEEIRVCIAEMPSPARMLFLGWMNTMAAHYAATAKEELVVLDGYWAKHAAAELVAGTHRPLVEAIVEAIAPVDRIVYFDVTPEEALRRKGSDLAPYECGRDLECRPENFLRHQSAVREILLGWAREHDWNVIRTDSPGSAQQELKTLVADLLADR</sequence>
<evidence type="ECO:0000313" key="1">
    <source>
        <dbReference type="EMBL" id="WAZ21812.1"/>
    </source>
</evidence>
<dbReference type="Gene3D" id="3.40.50.300">
    <property type="entry name" value="P-loop containing nucleotide triphosphate hydrolases"/>
    <property type="match status" value="1"/>
</dbReference>
<reference evidence="1" key="1">
    <citation type="submission" date="2022-12" db="EMBL/GenBank/DDBJ databases">
        <authorList>
            <person name="Ruckert C."/>
            <person name="Busche T."/>
            <person name="Kalinowski J."/>
            <person name="Wittmann C."/>
        </authorList>
    </citation>
    <scope>NUCLEOTIDE SEQUENCE</scope>
    <source>
        <strain evidence="1">DSM 40467</strain>
    </source>
</reference>
<accession>A0ABY7KBD0</accession>
<keyword evidence="2" id="KW-1185">Reference proteome</keyword>
<gene>
    <name evidence="1" type="ORF">STRCI_003011</name>
</gene>
<evidence type="ECO:0000313" key="2">
    <source>
        <dbReference type="Proteomes" id="UP001164439"/>
    </source>
</evidence>
<dbReference type="RefSeq" id="WP_269659450.1">
    <property type="nucleotide sequence ID" value="NZ_CP114413.1"/>
</dbReference>
<proteinExistence type="predicted"/>
<dbReference type="SUPFAM" id="SSF52540">
    <property type="entry name" value="P-loop containing nucleoside triphosphate hydrolases"/>
    <property type="match status" value="1"/>
</dbReference>
<dbReference type="InterPro" id="IPR027417">
    <property type="entry name" value="P-loop_NTPase"/>
</dbReference>
<protein>
    <recommendedName>
        <fullName evidence="3">Thymidylate kinase</fullName>
    </recommendedName>
</protein>
<dbReference type="Proteomes" id="UP001164439">
    <property type="component" value="Chromosome"/>
</dbReference>
<name>A0ABY7KBD0_9ACTN</name>
<evidence type="ECO:0008006" key="3">
    <source>
        <dbReference type="Google" id="ProtNLM"/>
    </source>
</evidence>
<organism evidence="1 2">
    <name type="scientific">Streptomyces cinnabarinus</name>
    <dbReference type="NCBI Taxonomy" id="67287"/>
    <lineage>
        <taxon>Bacteria</taxon>
        <taxon>Bacillati</taxon>
        <taxon>Actinomycetota</taxon>
        <taxon>Actinomycetes</taxon>
        <taxon>Kitasatosporales</taxon>
        <taxon>Streptomycetaceae</taxon>
        <taxon>Streptomyces</taxon>
    </lineage>
</organism>
<dbReference type="EMBL" id="CP114413">
    <property type="protein sequence ID" value="WAZ21812.1"/>
    <property type="molecule type" value="Genomic_DNA"/>
</dbReference>